<gene>
    <name evidence="12" type="ORF">SASPL_106881</name>
</gene>
<sequence>MTSYLSVIQELHVLFLDHEWDCSNTISLMETCQYRVTRVPFAGAAMSMLQNGKSKIDLIIANITSHDVFKLLQLAVSMEIPTILMSGDDDLSMAARAIENGAFLYIKRPTSPEMLRYLWQHVARETVHMLRERERLMAASYITPQCGVEFGSMENPNNLSAMDSGKRKKNDYCNEKYVEEEYKFDNSMMSQRRVKMKMYTEWTQELHEKFLDAVEQLGEGSCFPKEILEKMNVSGLTRMQVASHLQKCRNENWRSPEDRKSTPGGNPKSPDGEGTSHKPRRFGSMPLIKKEKSEDRAYDHGSRSEMEAKVTETGMANQTTYHQQNGAFLPHPENNITLDMDHMHLSSIDDIDFYTNPRCMFLS</sequence>
<keyword evidence="13" id="KW-1185">Reference proteome</keyword>
<dbReference type="InterPro" id="IPR001005">
    <property type="entry name" value="SANT/Myb"/>
</dbReference>
<dbReference type="EMBL" id="PNBA02000003">
    <property type="protein sequence ID" value="KAG6428842.1"/>
    <property type="molecule type" value="Genomic_DNA"/>
</dbReference>
<dbReference type="GO" id="GO:0003677">
    <property type="term" value="F:DNA binding"/>
    <property type="evidence" value="ECO:0007669"/>
    <property type="project" value="InterPro"/>
</dbReference>
<feature type="region of interest" description="Disordered" evidence="9">
    <location>
        <begin position="247"/>
        <end position="303"/>
    </location>
</feature>
<name>A0A8X8YDX9_SALSN</name>
<dbReference type="InterPro" id="IPR017930">
    <property type="entry name" value="Myb_dom"/>
</dbReference>
<keyword evidence="5" id="KW-0010">Activator</keyword>
<protein>
    <recommendedName>
        <fullName evidence="14">Two-component response regulator ARR-B family</fullName>
    </recommendedName>
</protein>
<evidence type="ECO:0000256" key="8">
    <source>
        <dbReference type="PROSITE-ProRule" id="PRU00169"/>
    </source>
</evidence>
<evidence type="ECO:0000313" key="12">
    <source>
        <dbReference type="EMBL" id="KAG6428842.1"/>
    </source>
</evidence>
<dbReference type="PROSITE" id="PS50110">
    <property type="entry name" value="RESPONSE_REGULATORY"/>
    <property type="match status" value="1"/>
</dbReference>
<evidence type="ECO:0000256" key="7">
    <source>
        <dbReference type="ARBA" id="ARBA00023242"/>
    </source>
</evidence>
<dbReference type="InterPro" id="IPR011006">
    <property type="entry name" value="CheY-like_superfamily"/>
</dbReference>
<organism evidence="12">
    <name type="scientific">Salvia splendens</name>
    <name type="common">Scarlet sage</name>
    <dbReference type="NCBI Taxonomy" id="180675"/>
    <lineage>
        <taxon>Eukaryota</taxon>
        <taxon>Viridiplantae</taxon>
        <taxon>Streptophyta</taxon>
        <taxon>Embryophyta</taxon>
        <taxon>Tracheophyta</taxon>
        <taxon>Spermatophyta</taxon>
        <taxon>Magnoliopsida</taxon>
        <taxon>eudicotyledons</taxon>
        <taxon>Gunneridae</taxon>
        <taxon>Pentapetalae</taxon>
        <taxon>asterids</taxon>
        <taxon>lamiids</taxon>
        <taxon>Lamiales</taxon>
        <taxon>Lamiaceae</taxon>
        <taxon>Nepetoideae</taxon>
        <taxon>Mentheae</taxon>
        <taxon>Salviinae</taxon>
        <taxon>Salvia</taxon>
        <taxon>Salvia subgen. Calosphace</taxon>
        <taxon>core Calosphace</taxon>
    </lineage>
</organism>
<evidence type="ECO:0000256" key="6">
    <source>
        <dbReference type="ARBA" id="ARBA00023163"/>
    </source>
</evidence>
<keyword evidence="7" id="KW-0539">Nucleus</keyword>
<dbReference type="NCBIfam" id="TIGR01557">
    <property type="entry name" value="myb_SHAQKYF"/>
    <property type="match status" value="1"/>
</dbReference>
<reference evidence="12" key="1">
    <citation type="submission" date="2018-01" db="EMBL/GenBank/DDBJ databases">
        <authorList>
            <person name="Mao J.F."/>
        </authorList>
    </citation>
    <scope>NUCLEOTIDE SEQUENCE</scope>
    <source>
        <strain evidence="12">Huo1</strain>
        <tissue evidence="12">Leaf</tissue>
    </source>
</reference>
<evidence type="ECO:0008006" key="14">
    <source>
        <dbReference type="Google" id="ProtNLM"/>
    </source>
</evidence>
<dbReference type="GO" id="GO:0000160">
    <property type="term" value="P:phosphorelay signal transduction system"/>
    <property type="evidence" value="ECO:0007669"/>
    <property type="project" value="UniProtKB-KW"/>
</dbReference>
<feature type="compositionally biased region" description="Basic and acidic residues" evidence="9">
    <location>
        <begin position="248"/>
        <end position="261"/>
    </location>
</feature>
<dbReference type="SUPFAM" id="SSF46689">
    <property type="entry name" value="Homeodomain-like"/>
    <property type="match status" value="1"/>
</dbReference>
<proteinExistence type="predicted"/>
<dbReference type="FunFam" id="1.10.10.60:FF:000007">
    <property type="entry name" value="Two-component response regulator"/>
    <property type="match status" value="1"/>
</dbReference>
<keyword evidence="4" id="KW-0805">Transcription regulation</keyword>
<evidence type="ECO:0000256" key="5">
    <source>
        <dbReference type="ARBA" id="ARBA00023159"/>
    </source>
</evidence>
<feature type="compositionally biased region" description="Basic and acidic residues" evidence="9">
    <location>
        <begin position="288"/>
        <end position="303"/>
    </location>
</feature>
<evidence type="ECO:0000256" key="4">
    <source>
        <dbReference type="ARBA" id="ARBA00023015"/>
    </source>
</evidence>
<dbReference type="PROSITE" id="PS51294">
    <property type="entry name" value="HTH_MYB"/>
    <property type="match status" value="1"/>
</dbReference>
<dbReference type="AlphaFoldDB" id="A0A8X8YDX9"/>
<keyword evidence="2" id="KW-0597">Phosphoprotein</keyword>
<dbReference type="Gene3D" id="3.40.50.2300">
    <property type="match status" value="1"/>
</dbReference>
<evidence type="ECO:0000313" key="13">
    <source>
        <dbReference type="Proteomes" id="UP000298416"/>
    </source>
</evidence>
<evidence type="ECO:0000256" key="2">
    <source>
        <dbReference type="ARBA" id="ARBA00022553"/>
    </source>
</evidence>
<feature type="domain" description="HTH myb-type" evidence="11">
    <location>
        <begin position="202"/>
        <end position="253"/>
    </location>
</feature>
<dbReference type="Gene3D" id="1.10.10.60">
    <property type="entry name" value="Homeodomain-like"/>
    <property type="match status" value="1"/>
</dbReference>
<dbReference type="PANTHER" id="PTHR43874">
    <property type="entry name" value="TWO-COMPONENT RESPONSE REGULATOR"/>
    <property type="match status" value="1"/>
</dbReference>
<evidence type="ECO:0000259" key="11">
    <source>
        <dbReference type="PROSITE" id="PS51294"/>
    </source>
</evidence>
<dbReference type="PANTHER" id="PTHR43874:SF7">
    <property type="entry name" value="TWO-COMPONENT RESPONSE REGULATOR ARR10"/>
    <property type="match status" value="1"/>
</dbReference>
<dbReference type="InterPro" id="IPR001789">
    <property type="entry name" value="Sig_transdc_resp-reg_receiver"/>
</dbReference>
<dbReference type="GO" id="GO:0009736">
    <property type="term" value="P:cytokinin-activated signaling pathway"/>
    <property type="evidence" value="ECO:0007669"/>
    <property type="project" value="InterPro"/>
</dbReference>
<comment type="caution">
    <text evidence="12">The sequence shown here is derived from an EMBL/GenBank/DDBJ whole genome shotgun (WGS) entry which is preliminary data.</text>
</comment>
<dbReference type="Proteomes" id="UP000298416">
    <property type="component" value="Unassembled WGS sequence"/>
</dbReference>
<keyword evidence="3" id="KW-0902">Two-component regulatory system</keyword>
<evidence type="ECO:0000259" key="10">
    <source>
        <dbReference type="PROSITE" id="PS50110"/>
    </source>
</evidence>
<accession>A0A8X8YDX9</accession>
<dbReference type="Pfam" id="PF00249">
    <property type="entry name" value="Myb_DNA-binding"/>
    <property type="match status" value="1"/>
</dbReference>
<dbReference type="GO" id="GO:0005634">
    <property type="term" value="C:nucleus"/>
    <property type="evidence" value="ECO:0007669"/>
    <property type="project" value="UniProtKB-SubCell"/>
</dbReference>
<reference evidence="12" key="2">
    <citation type="submission" date="2020-08" db="EMBL/GenBank/DDBJ databases">
        <title>Plant Genome Project.</title>
        <authorList>
            <person name="Zhang R.-G."/>
        </authorList>
    </citation>
    <scope>NUCLEOTIDE SEQUENCE</scope>
    <source>
        <strain evidence="12">Huo1</strain>
        <tissue evidence="12">Leaf</tissue>
    </source>
</reference>
<dbReference type="InterPro" id="IPR006447">
    <property type="entry name" value="Myb_dom_plants"/>
</dbReference>
<keyword evidence="6" id="KW-0804">Transcription</keyword>
<dbReference type="InterPro" id="IPR009057">
    <property type="entry name" value="Homeodomain-like_sf"/>
</dbReference>
<dbReference type="SUPFAM" id="SSF52172">
    <property type="entry name" value="CheY-like"/>
    <property type="match status" value="1"/>
</dbReference>
<evidence type="ECO:0000256" key="1">
    <source>
        <dbReference type="ARBA" id="ARBA00004123"/>
    </source>
</evidence>
<comment type="caution">
    <text evidence="8">Lacks conserved residue(s) required for the propagation of feature annotation.</text>
</comment>
<evidence type="ECO:0000256" key="9">
    <source>
        <dbReference type="SAM" id="MobiDB-lite"/>
    </source>
</evidence>
<feature type="domain" description="Response regulatory" evidence="10">
    <location>
        <begin position="12"/>
        <end position="123"/>
    </location>
</feature>
<comment type="subcellular location">
    <subcellularLocation>
        <location evidence="1">Nucleus</location>
    </subcellularLocation>
</comment>
<evidence type="ECO:0000256" key="3">
    <source>
        <dbReference type="ARBA" id="ARBA00023012"/>
    </source>
</evidence>
<dbReference type="InterPro" id="IPR045279">
    <property type="entry name" value="ARR-like"/>
</dbReference>